<evidence type="ECO:0000256" key="3">
    <source>
        <dbReference type="ARBA" id="ARBA00023235"/>
    </source>
</evidence>
<comment type="catalytic activity">
    <reaction evidence="4">
        <text>[protein]-peptidylproline (omega=180) = [protein]-peptidylproline (omega=0)</text>
        <dbReference type="Rhea" id="RHEA:16237"/>
        <dbReference type="Rhea" id="RHEA-COMP:10747"/>
        <dbReference type="Rhea" id="RHEA-COMP:10748"/>
        <dbReference type="ChEBI" id="CHEBI:83833"/>
        <dbReference type="ChEBI" id="CHEBI:83834"/>
        <dbReference type="EC" id="5.2.1.8"/>
    </reaction>
</comment>
<keyword evidence="3 4" id="KW-0413">Isomerase</keyword>
<evidence type="ECO:0000256" key="1">
    <source>
        <dbReference type="ARBA" id="ARBA00007365"/>
    </source>
</evidence>
<keyword evidence="2 4" id="KW-0697">Rotamase</keyword>
<dbReference type="OrthoDB" id="9807797at2"/>
<dbReference type="PANTHER" id="PTHR45625:SF4">
    <property type="entry name" value="PEPTIDYLPROLYL ISOMERASE DOMAIN AND WD REPEAT-CONTAINING PROTEIN 1"/>
    <property type="match status" value="1"/>
</dbReference>
<dbReference type="PROSITE" id="PS00170">
    <property type="entry name" value="CSA_PPIASE_1"/>
    <property type="match status" value="1"/>
</dbReference>
<evidence type="ECO:0000256" key="4">
    <source>
        <dbReference type="RuleBase" id="RU363019"/>
    </source>
</evidence>
<name>B9LA78_NAUPA</name>
<dbReference type="HOGENOM" id="CLU_012062_16_4_7"/>
<dbReference type="KEGG" id="nam:NAMH_1140"/>
<dbReference type="PRINTS" id="PR00153">
    <property type="entry name" value="CSAPPISMRASE"/>
</dbReference>
<dbReference type="Gene3D" id="2.40.100.10">
    <property type="entry name" value="Cyclophilin-like"/>
    <property type="match status" value="1"/>
</dbReference>
<dbReference type="eggNOG" id="COG0652">
    <property type="taxonomic scope" value="Bacteria"/>
</dbReference>
<evidence type="ECO:0000259" key="5">
    <source>
        <dbReference type="PROSITE" id="PS50072"/>
    </source>
</evidence>
<dbReference type="SUPFAM" id="SSF50891">
    <property type="entry name" value="Cyclophilin-like"/>
    <property type="match status" value="1"/>
</dbReference>
<gene>
    <name evidence="6" type="ordered locus">NAMH_1140</name>
</gene>
<dbReference type="Proteomes" id="UP000000448">
    <property type="component" value="Chromosome"/>
</dbReference>
<dbReference type="Pfam" id="PF00160">
    <property type="entry name" value="Pro_isomerase"/>
    <property type="match status" value="1"/>
</dbReference>
<dbReference type="RefSeq" id="WP_015902684.1">
    <property type="nucleotide sequence ID" value="NC_012115.1"/>
</dbReference>
<evidence type="ECO:0000313" key="7">
    <source>
        <dbReference type="Proteomes" id="UP000000448"/>
    </source>
</evidence>
<keyword evidence="7" id="KW-1185">Reference proteome</keyword>
<dbReference type="GO" id="GO:0006457">
    <property type="term" value="P:protein folding"/>
    <property type="evidence" value="ECO:0007669"/>
    <property type="project" value="InterPro"/>
</dbReference>
<dbReference type="PANTHER" id="PTHR45625">
    <property type="entry name" value="PEPTIDYL-PROLYL CIS-TRANS ISOMERASE-RELATED"/>
    <property type="match status" value="1"/>
</dbReference>
<evidence type="ECO:0000256" key="2">
    <source>
        <dbReference type="ARBA" id="ARBA00023110"/>
    </source>
</evidence>
<accession>B9LA78</accession>
<dbReference type="InterPro" id="IPR020892">
    <property type="entry name" value="Cyclophilin-type_PPIase_CS"/>
</dbReference>
<protein>
    <recommendedName>
        <fullName evidence="4">Peptidyl-prolyl cis-trans isomerase</fullName>
        <shortName evidence="4">PPIase</shortName>
        <ecNumber evidence="4">5.2.1.8</ecNumber>
    </recommendedName>
</protein>
<dbReference type="GO" id="GO:0003755">
    <property type="term" value="F:peptidyl-prolyl cis-trans isomerase activity"/>
    <property type="evidence" value="ECO:0007669"/>
    <property type="project" value="UniProtKB-UniRule"/>
</dbReference>
<dbReference type="AlphaFoldDB" id="B9LA78"/>
<dbReference type="CDD" id="cd00317">
    <property type="entry name" value="cyclophilin"/>
    <property type="match status" value="1"/>
</dbReference>
<feature type="domain" description="PPIase cyclophilin-type" evidence="5">
    <location>
        <begin position="29"/>
        <end position="160"/>
    </location>
</feature>
<dbReference type="InterPro" id="IPR044666">
    <property type="entry name" value="Cyclophilin_A-like"/>
</dbReference>
<dbReference type="InterPro" id="IPR002130">
    <property type="entry name" value="Cyclophilin-type_PPIase_dom"/>
</dbReference>
<dbReference type="EC" id="5.2.1.8" evidence="4"/>
<reference evidence="6 7" key="1">
    <citation type="journal article" date="2009" name="PLoS Genet.">
        <title>Adaptations to submarine hydrothermal environments exemplified by the genome of Nautilia profundicola.</title>
        <authorList>
            <person name="Campbell B.J."/>
            <person name="Smith J.L."/>
            <person name="Hanson T.E."/>
            <person name="Klotz M.G."/>
            <person name="Stein L.Y."/>
            <person name="Lee C.K."/>
            <person name="Wu D."/>
            <person name="Robinson J.M."/>
            <person name="Khouri H.M."/>
            <person name="Eisen J.A."/>
            <person name="Cary S.C."/>
        </authorList>
    </citation>
    <scope>NUCLEOTIDE SEQUENCE [LARGE SCALE GENOMIC DNA]</scope>
    <source>
        <strain evidence="7">ATCC BAA-1463 / DSM 18972 / AmH</strain>
    </source>
</reference>
<evidence type="ECO:0000313" key="6">
    <source>
        <dbReference type="EMBL" id="ACM93632.1"/>
    </source>
</evidence>
<dbReference type="PROSITE" id="PS50072">
    <property type="entry name" value="CSA_PPIASE_2"/>
    <property type="match status" value="1"/>
</dbReference>
<dbReference type="EMBL" id="CP001279">
    <property type="protein sequence ID" value="ACM93632.1"/>
    <property type="molecule type" value="Genomic_DNA"/>
</dbReference>
<organism evidence="6 7">
    <name type="scientific">Nautilia profundicola (strain ATCC BAA-1463 / DSM 18972 / AmH)</name>
    <dbReference type="NCBI Taxonomy" id="598659"/>
    <lineage>
        <taxon>Bacteria</taxon>
        <taxon>Pseudomonadati</taxon>
        <taxon>Campylobacterota</taxon>
        <taxon>Epsilonproteobacteria</taxon>
        <taxon>Nautiliales</taxon>
        <taxon>Nautiliaceae</taxon>
        <taxon>Nautilia</taxon>
    </lineage>
</organism>
<dbReference type="InterPro" id="IPR029000">
    <property type="entry name" value="Cyclophilin-like_dom_sf"/>
</dbReference>
<comment type="similarity">
    <text evidence="1 4">Belongs to the cyclophilin-type PPIase family.</text>
</comment>
<dbReference type="STRING" id="598659.NAMH_1140"/>
<sequence length="174" mass="19132">MFGLKKELKKYDLSDVEKNNYAKIVTDKGDIWVKLFPEATPNTVANFAHLAKEGFYDGLKFHRVIPGFMAQGGCPNSKDGAKGMPGTGGPGWAIECETDAPKQVHKRGSLSMAHAGKDTGGSQFFICFTDCPHLDGVHTVFGGIEEGDEESFKVLDSIKKNDEIKTIEIYEKRD</sequence>
<comment type="function">
    <text evidence="4">PPIases accelerate the folding of proteins. It catalyzes the cis-trans isomerization of proline imidic peptide bonds in oligopeptides.</text>
</comment>
<proteinExistence type="inferred from homology"/>